<evidence type="ECO:0000256" key="5">
    <source>
        <dbReference type="ARBA" id="ARBA00022759"/>
    </source>
</evidence>
<dbReference type="InterPro" id="IPR043502">
    <property type="entry name" value="DNA/RNA_pol_sf"/>
</dbReference>
<feature type="domain" description="Reverse transcriptase" evidence="8">
    <location>
        <begin position="77"/>
        <end position="178"/>
    </location>
</feature>
<dbReference type="SUPFAM" id="SSF56672">
    <property type="entry name" value="DNA/RNA polymerases"/>
    <property type="match status" value="1"/>
</dbReference>
<keyword evidence="7" id="KW-0695">RNA-directed DNA polymerase</keyword>
<dbReference type="GO" id="GO:0003964">
    <property type="term" value="F:RNA-directed DNA polymerase activity"/>
    <property type="evidence" value="ECO:0007669"/>
    <property type="project" value="UniProtKB-KW"/>
</dbReference>
<keyword evidence="5" id="KW-0255">Endonuclease</keyword>
<dbReference type="EMBL" id="JBANAX010000103">
    <property type="protein sequence ID" value="KAL1222281.1"/>
    <property type="molecule type" value="Genomic_DNA"/>
</dbReference>
<dbReference type="PANTHER" id="PTHR24559:SF450">
    <property type="entry name" value="RNA-DIRECTED DNA POLYMERASE HOMOLOG"/>
    <property type="match status" value="1"/>
</dbReference>
<protein>
    <submittedName>
        <fullName evidence="9">RNA-directed DNA polymerase-like protein</fullName>
    </submittedName>
</protein>
<evidence type="ECO:0000259" key="8">
    <source>
        <dbReference type="Pfam" id="PF00078"/>
    </source>
</evidence>
<gene>
    <name evidence="9" type="ORF">V5N11_026798</name>
</gene>
<evidence type="ECO:0000256" key="2">
    <source>
        <dbReference type="ARBA" id="ARBA00022679"/>
    </source>
</evidence>
<dbReference type="FunFam" id="3.10.10.10:FF:000007">
    <property type="entry name" value="Retrovirus-related Pol polyprotein from transposon 17.6-like Protein"/>
    <property type="match status" value="1"/>
</dbReference>
<evidence type="ECO:0000313" key="9">
    <source>
        <dbReference type="EMBL" id="KAL1222281.1"/>
    </source>
</evidence>
<dbReference type="PANTHER" id="PTHR24559">
    <property type="entry name" value="TRANSPOSON TY3-I GAG-POL POLYPROTEIN"/>
    <property type="match status" value="1"/>
</dbReference>
<evidence type="ECO:0000256" key="3">
    <source>
        <dbReference type="ARBA" id="ARBA00022695"/>
    </source>
</evidence>
<dbReference type="CDD" id="cd01647">
    <property type="entry name" value="RT_LTR"/>
    <property type="match status" value="1"/>
</dbReference>
<accession>A0ABD1BYJ6</accession>
<evidence type="ECO:0000313" key="10">
    <source>
        <dbReference type="Proteomes" id="UP001558713"/>
    </source>
</evidence>
<dbReference type="Gene3D" id="3.10.10.10">
    <property type="entry name" value="HIV Type 1 Reverse Transcriptase, subunit A, domain 1"/>
    <property type="match status" value="1"/>
</dbReference>
<keyword evidence="6" id="KW-0378">Hydrolase</keyword>
<name>A0ABD1BYJ6_CARAN</name>
<dbReference type="AlphaFoldDB" id="A0ABD1BYJ6"/>
<sequence>MLLRDFHHVFEMPNELPPVRSREHAINLVQGTACINMRPYCYSHTQKNEIEMMLREMLEAQVIRPSISLFLSLVILVKKKDGSSRFCVDYRALNKEMVHDRYPIPVIEELLDELNGASVFSKIDLKSGYHQIRVRKGDVENTAFRTHEGHYEFMVMPFGLTNAPVAFQSVMNDLFRPYLA</sequence>
<keyword evidence="10" id="KW-1185">Reference proteome</keyword>
<evidence type="ECO:0000256" key="1">
    <source>
        <dbReference type="ARBA" id="ARBA00022670"/>
    </source>
</evidence>
<keyword evidence="2" id="KW-0808">Transferase</keyword>
<keyword evidence="4" id="KW-0540">Nuclease</keyword>
<dbReference type="InterPro" id="IPR000477">
    <property type="entry name" value="RT_dom"/>
</dbReference>
<dbReference type="GO" id="GO:0004519">
    <property type="term" value="F:endonuclease activity"/>
    <property type="evidence" value="ECO:0007669"/>
    <property type="project" value="UniProtKB-KW"/>
</dbReference>
<evidence type="ECO:0000256" key="6">
    <source>
        <dbReference type="ARBA" id="ARBA00022801"/>
    </source>
</evidence>
<dbReference type="InterPro" id="IPR043128">
    <property type="entry name" value="Rev_trsase/Diguanyl_cyclase"/>
</dbReference>
<evidence type="ECO:0000256" key="7">
    <source>
        <dbReference type="ARBA" id="ARBA00022918"/>
    </source>
</evidence>
<reference evidence="9 10" key="1">
    <citation type="submission" date="2024-04" db="EMBL/GenBank/DDBJ databases">
        <title>Genome assembly C_amara_ONT_v2.</title>
        <authorList>
            <person name="Yant L."/>
            <person name="Moore C."/>
            <person name="Slenker M."/>
        </authorList>
    </citation>
    <scope>NUCLEOTIDE SEQUENCE [LARGE SCALE GENOMIC DNA]</scope>
    <source>
        <tissue evidence="9">Leaf</tissue>
    </source>
</reference>
<evidence type="ECO:0000256" key="4">
    <source>
        <dbReference type="ARBA" id="ARBA00022722"/>
    </source>
</evidence>
<dbReference type="Proteomes" id="UP001558713">
    <property type="component" value="Unassembled WGS sequence"/>
</dbReference>
<dbReference type="Gene3D" id="3.30.70.270">
    <property type="match status" value="1"/>
</dbReference>
<dbReference type="GO" id="GO:0006508">
    <property type="term" value="P:proteolysis"/>
    <property type="evidence" value="ECO:0007669"/>
    <property type="project" value="UniProtKB-KW"/>
</dbReference>
<comment type="caution">
    <text evidence="9">The sequence shown here is derived from an EMBL/GenBank/DDBJ whole genome shotgun (WGS) entry which is preliminary data.</text>
</comment>
<organism evidence="9 10">
    <name type="scientific">Cardamine amara subsp. amara</name>
    <dbReference type="NCBI Taxonomy" id="228776"/>
    <lineage>
        <taxon>Eukaryota</taxon>
        <taxon>Viridiplantae</taxon>
        <taxon>Streptophyta</taxon>
        <taxon>Embryophyta</taxon>
        <taxon>Tracheophyta</taxon>
        <taxon>Spermatophyta</taxon>
        <taxon>Magnoliopsida</taxon>
        <taxon>eudicotyledons</taxon>
        <taxon>Gunneridae</taxon>
        <taxon>Pentapetalae</taxon>
        <taxon>rosids</taxon>
        <taxon>malvids</taxon>
        <taxon>Brassicales</taxon>
        <taxon>Brassicaceae</taxon>
        <taxon>Cardamineae</taxon>
        <taxon>Cardamine</taxon>
    </lineage>
</organism>
<dbReference type="InterPro" id="IPR053134">
    <property type="entry name" value="RNA-dir_DNA_polymerase"/>
</dbReference>
<dbReference type="GO" id="GO:0008233">
    <property type="term" value="F:peptidase activity"/>
    <property type="evidence" value="ECO:0007669"/>
    <property type="project" value="UniProtKB-KW"/>
</dbReference>
<proteinExistence type="predicted"/>
<keyword evidence="1" id="KW-0645">Protease</keyword>
<dbReference type="Pfam" id="PF00078">
    <property type="entry name" value="RVT_1"/>
    <property type="match status" value="1"/>
</dbReference>
<keyword evidence="3" id="KW-0548">Nucleotidyltransferase</keyword>